<accession>A0A6L3MWU0</accession>
<dbReference type="AlphaFoldDB" id="A0A6L3MWU0"/>
<name>A0A6L3MWU0_9BURK</name>
<feature type="transmembrane region" description="Helical" evidence="1">
    <location>
        <begin position="162"/>
        <end position="180"/>
    </location>
</feature>
<evidence type="ECO:0008006" key="4">
    <source>
        <dbReference type="Google" id="ProtNLM"/>
    </source>
</evidence>
<evidence type="ECO:0000313" key="3">
    <source>
        <dbReference type="Proteomes" id="UP000473470"/>
    </source>
</evidence>
<organism evidence="2 3">
    <name type="scientific">Burkholderia stagnalis</name>
    <dbReference type="NCBI Taxonomy" id="1503054"/>
    <lineage>
        <taxon>Bacteria</taxon>
        <taxon>Pseudomonadati</taxon>
        <taxon>Pseudomonadota</taxon>
        <taxon>Betaproteobacteria</taxon>
        <taxon>Burkholderiales</taxon>
        <taxon>Burkholderiaceae</taxon>
        <taxon>Burkholderia</taxon>
        <taxon>Burkholderia cepacia complex</taxon>
    </lineage>
</organism>
<feature type="transmembrane region" description="Helical" evidence="1">
    <location>
        <begin position="316"/>
        <end position="334"/>
    </location>
</feature>
<feature type="transmembrane region" description="Helical" evidence="1">
    <location>
        <begin position="187"/>
        <end position="204"/>
    </location>
</feature>
<feature type="transmembrane region" description="Helical" evidence="1">
    <location>
        <begin position="210"/>
        <end position="227"/>
    </location>
</feature>
<feature type="transmembrane region" description="Helical" evidence="1">
    <location>
        <begin position="28"/>
        <end position="46"/>
    </location>
</feature>
<proteinExistence type="predicted"/>
<keyword evidence="1" id="KW-1133">Transmembrane helix</keyword>
<dbReference type="RefSeq" id="WP_059881427.1">
    <property type="nucleotide sequence ID" value="NZ_CABVPM010000085.1"/>
</dbReference>
<feature type="transmembrane region" description="Helical" evidence="1">
    <location>
        <begin position="132"/>
        <end position="150"/>
    </location>
</feature>
<evidence type="ECO:0000256" key="1">
    <source>
        <dbReference type="SAM" id="Phobius"/>
    </source>
</evidence>
<feature type="transmembrane region" description="Helical" evidence="1">
    <location>
        <begin position="346"/>
        <end position="363"/>
    </location>
</feature>
<keyword evidence="1" id="KW-0812">Transmembrane</keyword>
<keyword evidence="1" id="KW-0472">Membrane</keyword>
<protein>
    <recommendedName>
        <fullName evidence="4">DUF2029 domain-containing protein</fullName>
    </recommendedName>
</protein>
<dbReference type="Proteomes" id="UP000473470">
    <property type="component" value="Unassembled WGS sequence"/>
</dbReference>
<feature type="transmembrane region" description="Helical" evidence="1">
    <location>
        <begin position="234"/>
        <end position="253"/>
    </location>
</feature>
<gene>
    <name evidence="2" type="ORF">F7R25_14235</name>
</gene>
<evidence type="ECO:0000313" key="2">
    <source>
        <dbReference type="EMBL" id="KAB0637736.1"/>
    </source>
</evidence>
<comment type="caution">
    <text evidence="2">The sequence shown here is derived from an EMBL/GenBank/DDBJ whole genome shotgun (WGS) entry which is preliminary data.</text>
</comment>
<reference evidence="2 3" key="1">
    <citation type="submission" date="2019-09" db="EMBL/GenBank/DDBJ databases">
        <title>Draft genome sequences of 48 bacterial type strains from the CCUG.</title>
        <authorList>
            <person name="Tunovic T."/>
            <person name="Pineiro-Iglesias B."/>
            <person name="Unosson C."/>
            <person name="Inganas E."/>
            <person name="Ohlen M."/>
            <person name="Cardew S."/>
            <person name="Jensie-Markopoulos S."/>
            <person name="Salva-Serra F."/>
            <person name="Jaen-Luchoro D."/>
            <person name="Karlsson R."/>
            <person name="Svensson-Stadler L."/>
            <person name="Chun J."/>
            <person name="Moore E."/>
        </authorList>
    </citation>
    <scope>NUCLEOTIDE SEQUENCE [LARGE SCALE GENOMIC DNA]</scope>
    <source>
        <strain evidence="2 3">CCUG 65686</strain>
    </source>
</reference>
<dbReference type="EMBL" id="VZOK01000018">
    <property type="protein sequence ID" value="KAB0637736.1"/>
    <property type="molecule type" value="Genomic_DNA"/>
</dbReference>
<sequence length="617" mass="68018">MAYNRYEQQGRLARLRLIDLNTPDALRVARILVPVFFGLYSLWLGADTNWDLLNYHLYNPFAWLNDKLSLDLAPAGIQSYFNPLLDVVLYWANTHLPSRVVGFALGWLHGLSFVLILGIAQRVLTDLPEKDRYRVPLLLALAGCLTGNFLSGLGNSMGDDTTVLFTLAGLLLLLSGWDRLGTLTLRAIGAAVAAGIVVGLGVGLKLTNAVFAIALCAGLLSYPAGIAAKLRIGVLFGVGVLAGMAVTGGYWHFHMWERFGNPLYPQFGMFFPNPMATPDVAGDIRWRPHGFWENVLWPILITLDSRRVGETPIRQVIWSLVYVLLLAWAVRGLLRSKAASIARPLGARARLIVLFVVIGFVVWMRLFSIYRYIVGIEMLAPLLVWIVLNRLLPADSARRAAKWALVGATAIVVTGGARTWGHEGWSDPLYHAQLPTIAQPERTTVIIGTTRGNALTWLATLFSPQVAFMQVDSSFPGTDLFRERMRETARTRGGPVYAIVDGEYNGRADSTARADRIVDTLGLTRGERGCAALRWAAHRLRLHVSVAAASTAGRLCELQPLPADIQENDAKNHENLVRAAEMFQRNGFDLQLPSCIRYSGGVGTGKRAYQWCQVSLH</sequence>
<feature type="transmembrane region" description="Helical" evidence="1">
    <location>
        <begin position="100"/>
        <end position="120"/>
    </location>
</feature>
<feature type="transmembrane region" description="Helical" evidence="1">
    <location>
        <begin position="369"/>
        <end position="388"/>
    </location>
</feature>